<dbReference type="PROSITE" id="PS50949">
    <property type="entry name" value="HTH_GNTR"/>
    <property type="match status" value="1"/>
</dbReference>
<keyword evidence="3" id="KW-0804">Transcription</keyword>
<gene>
    <name evidence="6" type="ORF">GCM10015535_26740</name>
</gene>
<dbReference type="InterPro" id="IPR008920">
    <property type="entry name" value="TF_FadR/GntR_C"/>
</dbReference>
<dbReference type="PANTHER" id="PTHR43537">
    <property type="entry name" value="TRANSCRIPTIONAL REGULATOR, GNTR FAMILY"/>
    <property type="match status" value="1"/>
</dbReference>
<dbReference type="InterPro" id="IPR036388">
    <property type="entry name" value="WH-like_DNA-bd_sf"/>
</dbReference>
<keyword evidence="7" id="KW-1185">Reference proteome</keyword>
<accession>A0ABQ2W0U6</accession>
<comment type="caution">
    <text evidence="6">The sequence shown here is derived from an EMBL/GenBank/DDBJ whole genome shotgun (WGS) entry which is preliminary data.</text>
</comment>
<keyword evidence="2" id="KW-0238">DNA-binding</keyword>
<sequence>MPGAKPGRRLLRQEVVEGIKRYILEERLRPGDPLPTEPALCEALGASRSSVREAVKILDALDIVEVRHGHGTYVGRLSLSALVESLAFRGLLSPDDDFQVMADLVDVRELFERGTADRIVSLLNEEQLEELDGLVATMRRTGAQDGHGFVDADRAFHALLVAPLGNQLIGQLSMAFWDVYSIVAPHLDGFTHADETATIAAHQNIVDAARAGDVTGFMKALSEHYAPVRRRISEARARDSALDRRPANRGRRSGP</sequence>
<evidence type="ECO:0000256" key="3">
    <source>
        <dbReference type="ARBA" id="ARBA00023163"/>
    </source>
</evidence>
<dbReference type="SUPFAM" id="SSF48008">
    <property type="entry name" value="GntR ligand-binding domain-like"/>
    <property type="match status" value="1"/>
</dbReference>
<evidence type="ECO:0000313" key="6">
    <source>
        <dbReference type="EMBL" id="GGV83505.1"/>
    </source>
</evidence>
<dbReference type="Gene3D" id="1.10.10.10">
    <property type="entry name" value="Winged helix-like DNA-binding domain superfamily/Winged helix DNA-binding domain"/>
    <property type="match status" value="1"/>
</dbReference>
<dbReference type="SMART" id="SM00345">
    <property type="entry name" value="HTH_GNTR"/>
    <property type="match status" value="1"/>
</dbReference>
<reference evidence="7" key="1">
    <citation type="journal article" date="2019" name="Int. J. Syst. Evol. Microbiol.">
        <title>The Global Catalogue of Microorganisms (GCM) 10K type strain sequencing project: providing services to taxonomists for standard genome sequencing and annotation.</title>
        <authorList>
            <consortium name="The Broad Institute Genomics Platform"/>
            <consortium name="The Broad Institute Genome Sequencing Center for Infectious Disease"/>
            <person name="Wu L."/>
            <person name="Ma J."/>
        </authorList>
    </citation>
    <scope>NUCLEOTIDE SEQUENCE [LARGE SCALE GENOMIC DNA]</scope>
    <source>
        <strain evidence="7">JCM 4376</strain>
    </source>
</reference>
<evidence type="ECO:0000256" key="4">
    <source>
        <dbReference type="SAM" id="MobiDB-lite"/>
    </source>
</evidence>
<dbReference type="SMART" id="SM00895">
    <property type="entry name" value="FCD"/>
    <property type="match status" value="1"/>
</dbReference>
<dbReference type="PANTHER" id="PTHR43537:SF5">
    <property type="entry name" value="UXU OPERON TRANSCRIPTIONAL REGULATOR"/>
    <property type="match status" value="1"/>
</dbReference>
<dbReference type="Gene3D" id="1.20.120.530">
    <property type="entry name" value="GntR ligand-binding domain-like"/>
    <property type="match status" value="1"/>
</dbReference>
<dbReference type="RefSeq" id="WP_189543940.1">
    <property type="nucleotide sequence ID" value="NZ_BMTF01000007.1"/>
</dbReference>
<dbReference type="InterPro" id="IPR036390">
    <property type="entry name" value="WH_DNA-bd_sf"/>
</dbReference>
<dbReference type="Pfam" id="PF07729">
    <property type="entry name" value="FCD"/>
    <property type="match status" value="1"/>
</dbReference>
<dbReference type="CDD" id="cd07377">
    <property type="entry name" value="WHTH_GntR"/>
    <property type="match status" value="1"/>
</dbReference>
<protein>
    <submittedName>
        <fullName evidence="6">Transcriptional regulator</fullName>
    </submittedName>
</protein>
<dbReference type="Proteomes" id="UP000660675">
    <property type="component" value="Unassembled WGS sequence"/>
</dbReference>
<organism evidence="6 7">
    <name type="scientific">Streptomyces gelaticus</name>
    <dbReference type="NCBI Taxonomy" id="285446"/>
    <lineage>
        <taxon>Bacteria</taxon>
        <taxon>Bacillati</taxon>
        <taxon>Actinomycetota</taxon>
        <taxon>Actinomycetes</taxon>
        <taxon>Kitasatosporales</taxon>
        <taxon>Streptomycetaceae</taxon>
        <taxon>Streptomyces</taxon>
    </lineage>
</organism>
<dbReference type="PRINTS" id="PR00035">
    <property type="entry name" value="HTHGNTR"/>
</dbReference>
<feature type="compositionally biased region" description="Basic and acidic residues" evidence="4">
    <location>
        <begin position="236"/>
        <end position="246"/>
    </location>
</feature>
<dbReference type="InterPro" id="IPR011711">
    <property type="entry name" value="GntR_C"/>
</dbReference>
<evidence type="ECO:0000256" key="1">
    <source>
        <dbReference type="ARBA" id="ARBA00023015"/>
    </source>
</evidence>
<evidence type="ECO:0000313" key="7">
    <source>
        <dbReference type="Proteomes" id="UP000660675"/>
    </source>
</evidence>
<keyword evidence="1" id="KW-0805">Transcription regulation</keyword>
<dbReference type="InterPro" id="IPR000524">
    <property type="entry name" value="Tscrpt_reg_HTH_GntR"/>
</dbReference>
<evidence type="ECO:0000256" key="2">
    <source>
        <dbReference type="ARBA" id="ARBA00023125"/>
    </source>
</evidence>
<proteinExistence type="predicted"/>
<feature type="region of interest" description="Disordered" evidence="4">
    <location>
        <begin position="236"/>
        <end position="255"/>
    </location>
</feature>
<name>A0ABQ2W0U6_9ACTN</name>
<feature type="domain" description="HTH gntR-type" evidence="5">
    <location>
        <begin position="9"/>
        <end position="77"/>
    </location>
</feature>
<dbReference type="SUPFAM" id="SSF46785">
    <property type="entry name" value="Winged helix' DNA-binding domain"/>
    <property type="match status" value="1"/>
</dbReference>
<dbReference type="Pfam" id="PF00392">
    <property type="entry name" value="GntR"/>
    <property type="match status" value="1"/>
</dbReference>
<evidence type="ECO:0000259" key="5">
    <source>
        <dbReference type="PROSITE" id="PS50949"/>
    </source>
</evidence>
<dbReference type="EMBL" id="BMTF01000007">
    <property type="protein sequence ID" value="GGV83505.1"/>
    <property type="molecule type" value="Genomic_DNA"/>
</dbReference>